<name>A0A7G9TAH4_PSEMX</name>
<dbReference type="GO" id="GO:0005886">
    <property type="term" value="C:plasma membrane"/>
    <property type="evidence" value="ECO:0007669"/>
    <property type="project" value="UniProtKB-SubCell"/>
</dbReference>
<keyword evidence="8" id="KW-0969">Cilium</keyword>
<dbReference type="InterPro" id="IPR002191">
    <property type="entry name" value="Bac_export_3"/>
</dbReference>
<dbReference type="GeneID" id="81472161"/>
<comment type="subcellular location">
    <subcellularLocation>
        <location evidence="1">Cell membrane</location>
        <topology evidence="1">Multi-pass membrane protein</topology>
    </subcellularLocation>
</comment>
<evidence type="ECO:0000313" key="8">
    <source>
        <dbReference type="EMBL" id="QNN77099.1"/>
    </source>
</evidence>
<feature type="transmembrane region" description="Helical" evidence="7">
    <location>
        <begin position="50"/>
        <end position="74"/>
    </location>
</feature>
<dbReference type="EMBL" id="CP060731">
    <property type="protein sequence ID" value="QNN77099.1"/>
    <property type="molecule type" value="Genomic_DNA"/>
</dbReference>
<dbReference type="RefSeq" id="WP_162111355.1">
    <property type="nucleotide sequence ID" value="NZ_CP060731.1"/>
</dbReference>
<accession>A0A7G9TAH4</accession>
<comment type="similarity">
    <text evidence="2">Belongs to the FliQ/MopD/SpaQ family.</text>
</comment>
<sequence length="89" mass="9330">MSPETALTELRDGLEIALWVGGPLLLVVLVVGVVVGVIQAATQLNEPTIAFVAKAIALTAALFATGSYLLGVLVEYTTTLFQRLPHLIG</sequence>
<keyword evidence="8" id="KW-0282">Flagellum</keyword>
<evidence type="ECO:0000256" key="5">
    <source>
        <dbReference type="ARBA" id="ARBA00022989"/>
    </source>
</evidence>
<evidence type="ECO:0000256" key="1">
    <source>
        <dbReference type="ARBA" id="ARBA00004651"/>
    </source>
</evidence>
<keyword evidence="6 7" id="KW-0472">Membrane</keyword>
<dbReference type="PANTHER" id="PTHR34040:SF8">
    <property type="entry name" value="FLAGELLAR BIOSYNTHETIC PROTEIN FLIQ"/>
    <property type="match status" value="1"/>
</dbReference>
<proteinExistence type="inferred from homology"/>
<feature type="transmembrane region" description="Helical" evidence="7">
    <location>
        <begin position="16"/>
        <end position="38"/>
    </location>
</feature>
<evidence type="ECO:0000256" key="6">
    <source>
        <dbReference type="ARBA" id="ARBA00023136"/>
    </source>
</evidence>
<evidence type="ECO:0000256" key="3">
    <source>
        <dbReference type="ARBA" id="ARBA00022475"/>
    </source>
</evidence>
<evidence type="ECO:0000256" key="2">
    <source>
        <dbReference type="ARBA" id="ARBA00006156"/>
    </source>
</evidence>
<keyword evidence="5 7" id="KW-1133">Transmembrane helix</keyword>
<organism evidence="8 9">
    <name type="scientific">Pseudoxanthomonas mexicana</name>
    <dbReference type="NCBI Taxonomy" id="128785"/>
    <lineage>
        <taxon>Bacteria</taxon>
        <taxon>Pseudomonadati</taxon>
        <taxon>Pseudomonadota</taxon>
        <taxon>Gammaproteobacteria</taxon>
        <taxon>Lysobacterales</taxon>
        <taxon>Lysobacteraceae</taxon>
        <taxon>Pseudoxanthomonas</taxon>
    </lineage>
</organism>
<reference evidence="8 9" key="1">
    <citation type="submission" date="2020-08" db="EMBL/GenBank/DDBJ databases">
        <title>Streptomycin Non-resistant strain, P. mexicana.</title>
        <authorList>
            <person name="Ganesh-Kumar S."/>
            <person name="Zhe T."/>
            <person name="Yu Z."/>
            <person name="Min Y."/>
        </authorList>
    </citation>
    <scope>NUCLEOTIDE SEQUENCE [LARGE SCALE GENOMIC DNA]</scope>
    <source>
        <strain evidence="8 9">GTZY2</strain>
    </source>
</reference>
<protein>
    <submittedName>
        <fullName evidence="8">Flagellar type III secretion system protein FliQ</fullName>
    </submittedName>
</protein>
<evidence type="ECO:0000256" key="4">
    <source>
        <dbReference type="ARBA" id="ARBA00022692"/>
    </source>
</evidence>
<dbReference type="GO" id="GO:0009306">
    <property type="term" value="P:protein secretion"/>
    <property type="evidence" value="ECO:0007669"/>
    <property type="project" value="InterPro"/>
</dbReference>
<evidence type="ECO:0000256" key="7">
    <source>
        <dbReference type="SAM" id="Phobius"/>
    </source>
</evidence>
<dbReference type="Pfam" id="PF01313">
    <property type="entry name" value="Bac_export_3"/>
    <property type="match status" value="1"/>
</dbReference>
<evidence type="ECO:0000313" key="9">
    <source>
        <dbReference type="Proteomes" id="UP000515838"/>
    </source>
</evidence>
<keyword evidence="4 7" id="KW-0812">Transmembrane</keyword>
<gene>
    <name evidence="8" type="primary">fliQ</name>
    <name evidence="8" type="ORF">IAE60_14340</name>
</gene>
<dbReference type="AlphaFoldDB" id="A0A7G9TAH4"/>
<keyword evidence="3" id="KW-1003">Cell membrane</keyword>
<dbReference type="Proteomes" id="UP000515838">
    <property type="component" value="Chromosome"/>
</dbReference>
<keyword evidence="8" id="KW-0966">Cell projection</keyword>
<dbReference type="PIRSF" id="PIRSF004669">
    <property type="entry name" value="FliQ"/>
    <property type="match status" value="1"/>
</dbReference>
<dbReference type="PANTHER" id="PTHR34040">
    <property type="entry name" value="FLAGELLAR BIOSYNTHETIC PROTEIN FLIQ"/>
    <property type="match status" value="1"/>
</dbReference>
<dbReference type="PRINTS" id="PR00952">
    <property type="entry name" value="TYPE3IMQPROT"/>
</dbReference>